<dbReference type="Gene3D" id="3.60.20.40">
    <property type="match status" value="1"/>
</dbReference>
<comment type="PTM">
    <text evidence="11">Cleaved by autocatalysis into a large and a small subunit.</text>
</comment>
<organism evidence="13 14">
    <name type="scientific">Bdellovibrio bacteriovorus</name>
    <dbReference type="NCBI Taxonomy" id="959"/>
    <lineage>
        <taxon>Bacteria</taxon>
        <taxon>Pseudomonadati</taxon>
        <taxon>Bdellovibrionota</taxon>
        <taxon>Bdellovibrionia</taxon>
        <taxon>Bdellovibrionales</taxon>
        <taxon>Pseudobdellovibrionaceae</taxon>
        <taxon>Bdellovibrio</taxon>
    </lineage>
</organism>
<dbReference type="EC" id="3.4.19.13" evidence="11"/>
<comment type="pathway">
    <text evidence="11">Sulfur metabolism; glutathione metabolism.</text>
</comment>
<evidence type="ECO:0000256" key="12">
    <source>
        <dbReference type="SAM" id="SignalP"/>
    </source>
</evidence>
<feature type="binding site" evidence="10">
    <location>
        <position position="112"/>
    </location>
    <ligand>
        <name>L-glutamate</name>
        <dbReference type="ChEBI" id="CHEBI:29985"/>
    </ligand>
</feature>
<dbReference type="Gene3D" id="1.10.246.130">
    <property type="match status" value="1"/>
</dbReference>
<dbReference type="Pfam" id="PF01019">
    <property type="entry name" value="G_glu_transpept"/>
    <property type="match status" value="1"/>
</dbReference>
<proteinExistence type="inferred from homology"/>
<keyword evidence="11" id="KW-0317">Glutathione biosynthesis</keyword>
<feature type="binding site" evidence="10">
    <location>
        <begin position="460"/>
        <end position="461"/>
    </location>
    <ligand>
        <name>L-glutamate</name>
        <dbReference type="ChEBI" id="CHEBI:29985"/>
    </ligand>
</feature>
<dbReference type="InterPro" id="IPR043137">
    <property type="entry name" value="GGT_ssub_C"/>
</dbReference>
<comment type="catalytic activity">
    <reaction evidence="1 11">
        <text>an S-substituted glutathione + H2O = an S-substituted L-cysteinylglycine + L-glutamate</text>
        <dbReference type="Rhea" id="RHEA:59468"/>
        <dbReference type="ChEBI" id="CHEBI:15377"/>
        <dbReference type="ChEBI" id="CHEBI:29985"/>
        <dbReference type="ChEBI" id="CHEBI:90779"/>
        <dbReference type="ChEBI" id="CHEBI:143103"/>
        <dbReference type="EC" id="3.4.19.13"/>
    </reaction>
</comment>
<reference evidence="13 14" key="1">
    <citation type="submission" date="2017-04" db="EMBL/GenBank/DDBJ databases">
        <title>Whole genome sequence of Bdellovibrio bacteriovorus strain SSB218315.</title>
        <authorList>
            <person name="Oyedara O."/>
            <person name="Rodriguez-Perez M.A."/>
        </authorList>
    </citation>
    <scope>NUCLEOTIDE SEQUENCE [LARGE SCALE GENOMIC DNA]</scope>
    <source>
        <strain evidence="13 14">SSB218315</strain>
    </source>
</reference>
<dbReference type="EC" id="2.3.2.2" evidence="11"/>
<dbReference type="OrthoDB" id="5287653at2"/>
<dbReference type="GO" id="GO:0006750">
    <property type="term" value="P:glutathione biosynthetic process"/>
    <property type="evidence" value="ECO:0007669"/>
    <property type="project" value="UniProtKB-KW"/>
</dbReference>
<evidence type="ECO:0000256" key="7">
    <source>
        <dbReference type="ARBA" id="ARBA00023315"/>
    </source>
</evidence>
<feature type="binding site" evidence="10">
    <location>
        <begin position="407"/>
        <end position="409"/>
    </location>
    <ligand>
        <name>L-glutamate</name>
        <dbReference type="ChEBI" id="CHEBI:29985"/>
    </ligand>
</feature>
<dbReference type="GO" id="GO:0006751">
    <property type="term" value="P:glutathione catabolic process"/>
    <property type="evidence" value="ECO:0007669"/>
    <property type="project" value="UniProtKB-UniRule"/>
</dbReference>
<dbReference type="InterPro" id="IPR051792">
    <property type="entry name" value="GGT_bact"/>
</dbReference>
<comment type="catalytic activity">
    <reaction evidence="2 11">
        <text>glutathione + H2O = L-cysteinylglycine + L-glutamate</text>
        <dbReference type="Rhea" id="RHEA:28807"/>
        <dbReference type="ChEBI" id="CHEBI:15377"/>
        <dbReference type="ChEBI" id="CHEBI:29985"/>
        <dbReference type="ChEBI" id="CHEBI:57925"/>
        <dbReference type="ChEBI" id="CHEBI:61694"/>
        <dbReference type="EC" id="3.4.19.13"/>
    </reaction>
</comment>
<protein>
    <recommendedName>
        <fullName evidence="11">Glutathione hydrolase proenzyme</fullName>
        <ecNumber evidence="11">2.3.2.2</ecNumber>
        <ecNumber evidence="11">3.4.19.13</ecNumber>
    </recommendedName>
    <component>
        <recommendedName>
            <fullName evidence="11">Glutathione hydrolase large chain</fullName>
        </recommendedName>
    </component>
    <component>
        <recommendedName>
            <fullName evidence="11">Glutathione hydrolase small chain</fullName>
        </recommendedName>
    </component>
</protein>
<evidence type="ECO:0000256" key="1">
    <source>
        <dbReference type="ARBA" id="ARBA00001049"/>
    </source>
</evidence>
<dbReference type="PANTHER" id="PTHR43199:SF1">
    <property type="entry name" value="GLUTATHIONE HYDROLASE PROENZYME"/>
    <property type="match status" value="1"/>
</dbReference>
<keyword evidence="4 11" id="KW-0808">Transferase</keyword>
<feature type="chain" id="PRO_5012215942" description="Glutathione hydrolase proenzyme" evidence="12">
    <location>
        <begin position="25"/>
        <end position="577"/>
    </location>
</feature>
<evidence type="ECO:0000256" key="2">
    <source>
        <dbReference type="ARBA" id="ARBA00001089"/>
    </source>
</evidence>
<dbReference type="Proteomes" id="UP000197003">
    <property type="component" value="Chromosome"/>
</dbReference>
<keyword evidence="7 11" id="KW-0012">Acyltransferase</keyword>
<keyword evidence="5 11" id="KW-0378">Hydrolase</keyword>
<keyword evidence="6 11" id="KW-0865">Zymogen</keyword>
<dbReference type="PRINTS" id="PR01210">
    <property type="entry name" value="GGTRANSPTASE"/>
</dbReference>
<dbReference type="AlphaFoldDB" id="A0A1Z3N4N8"/>
<evidence type="ECO:0000256" key="4">
    <source>
        <dbReference type="ARBA" id="ARBA00022679"/>
    </source>
</evidence>
<feature type="active site" description="Nucleophile" evidence="9">
    <location>
        <position position="389"/>
    </location>
</feature>
<evidence type="ECO:0000256" key="5">
    <source>
        <dbReference type="ARBA" id="ARBA00022801"/>
    </source>
</evidence>
<feature type="binding site" evidence="10">
    <location>
        <position position="482"/>
    </location>
    <ligand>
        <name>L-glutamate</name>
        <dbReference type="ChEBI" id="CHEBI:29985"/>
    </ligand>
</feature>
<dbReference type="InterPro" id="IPR029055">
    <property type="entry name" value="Ntn_hydrolases_N"/>
</dbReference>
<evidence type="ECO:0000256" key="10">
    <source>
        <dbReference type="PIRSR" id="PIRSR600101-2"/>
    </source>
</evidence>
<comment type="similarity">
    <text evidence="3 11">Belongs to the gamma-glutamyltransferase family.</text>
</comment>
<dbReference type="EMBL" id="CP020946">
    <property type="protein sequence ID" value="ASD62440.1"/>
    <property type="molecule type" value="Genomic_DNA"/>
</dbReference>
<dbReference type="PROSITE" id="PS51257">
    <property type="entry name" value="PROKAR_LIPOPROTEIN"/>
    <property type="match status" value="1"/>
</dbReference>
<name>A0A1Z3N4N8_BDEBC</name>
<comment type="catalytic activity">
    <reaction evidence="8 11">
        <text>an N-terminal (5-L-glutamyl)-[peptide] + an alpha-amino acid = 5-L-glutamyl amino acid + an N-terminal L-alpha-aminoacyl-[peptide]</text>
        <dbReference type="Rhea" id="RHEA:23904"/>
        <dbReference type="Rhea" id="RHEA-COMP:9780"/>
        <dbReference type="Rhea" id="RHEA-COMP:9795"/>
        <dbReference type="ChEBI" id="CHEBI:77644"/>
        <dbReference type="ChEBI" id="CHEBI:78597"/>
        <dbReference type="ChEBI" id="CHEBI:78599"/>
        <dbReference type="ChEBI" id="CHEBI:78608"/>
        <dbReference type="EC" id="2.3.2.2"/>
    </reaction>
</comment>
<dbReference type="InterPro" id="IPR000101">
    <property type="entry name" value="GGT_peptidase"/>
</dbReference>
<dbReference type="RefSeq" id="WP_088564079.1">
    <property type="nucleotide sequence ID" value="NZ_CP020946.1"/>
</dbReference>
<evidence type="ECO:0000313" key="14">
    <source>
        <dbReference type="Proteomes" id="UP000197003"/>
    </source>
</evidence>
<dbReference type="UniPathway" id="UPA00204"/>
<sequence>MTKTKLLVLSISLLALGCQTTSTSPVILTAKERPDHATAEAYGTQYAISTQGRYSSKAAEKMFADGGNIIDAVVAASFTVSVERPQSTGIAGGGFMLFHEAKTGDTYAIDFRERAPLKASENMYIGKDGKAVSDLSKDGILAVAVPGLVAGLLEIHQRFGSLPLKQVMQPAIELAENGFEIYPEFHRALEYRADVLAQDPAAKAIFLTKEGKAPALGTLLVQKDLAKTLKLIAAKGKDGFYKGSVAQSMLKLSKERKGLLTQKDFNDYQVKWRKPVEGKFHGYEVISMPPPSSGGVHVIQFLDTLEADNLAKAGPLSTKSIHLAASALQSAFADRATYLGDPEFTDVPVKTLLSPEYLKDRRQQIPENRARKASEVSAGKVTGYESTETTHISMIDAKGNAVATTQTINGWMGAAIVAPGTGMVLNNEMDDFSAQVGASNLFGAIGGKPNAIAPKKTPLSSMSPTILLQNNKPVMAVGAPGGTRIISCVAQTILNYVEFKLPLYQSVTMVRYHQQWQPDVLFIDPPGPKPEVLKQLKDMGYDVKIDPIPCNVMAVSKEGDKLHGVADPRDIGTSIAK</sequence>
<evidence type="ECO:0000256" key="8">
    <source>
        <dbReference type="ARBA" id="ARBA00047417"/>
    </source>
</evidence>
<dbReference type="SUPFAM" id="SSF56235">
    <property type="entry name" value="N-terminal nucleophile aminohydrolases (Ntn hydrolases)"/>
    <property type="match status" value="1"/>
</dbReference>
<feature type="binding site" evidence="10">
    <location>
        <position position="431"/>
    </location>
    <ligand>
        <name>L-glutamate</name>
        <dbReference type="ChEBI" id="CHEBI:29985"/>
    </ligand>
</feature>
<evidence type="ECO:0000256" key="9">
    <source>
        <dbReference type="PIRSR" id="PIRSR600101-1"/>
    </source>
</evidence>
<dbReference type="GO" id="GO:0036374">
    <property type="term" value="F:glutathione hydrolase activity"/>
    <property type="evidence" value="ECO:0007669"/>
    <property type="project" value="UniProtKB-UniRule"/>
</dbReference>
<dbReference type="InterPro" id="IPR043138">
    <property type="entry name" value="GGT_lsub"/>
</dbReference>
<evidence type="ECO:0000256" key="3">
    <source>
        <dbReference type="ARBA" id="ARBA00009381"/>
    </source>
</evidence>
<evidence type="ECO:0000256" key="11">
    <source>
        <dbReference type="RuleBase" id="RU368036"/>
    </source>
</evidence>
<dbReference type="GO" id="GO:0103068">
    <property type="term" value="F:leukotriene C4 gamma-glutamyl transferase activity"/>
    <property type="evidence" value="ECO:0007669"/>
    <property type="project" value="UniProtKB-EC"/>
</dbReference>
<gene>
    <name evidence="13" type="ORF">B9G79_02105</name>
</gene>
<keyword evidence="12" id="KW-0732">Signal</keyword>
<evidence type="ECO:0000256" key="6">
    <source>
        <dbReference type="ARBA" id="ARBA00023145"/>
    </source>
</evidence>
<evidence type="ECO:0000313" key="13">
    <source>
        <dbReference type="EMBL" id="ASD62440.1"/>
    </source>
</evidence>
<comment type="subunit">
    <text evidence="11">This enzyme consists of two polypeptide chains, which are synthesized in precursor form from a single polypeptide.</text>
</comment>
<dbReference type="NCBIfam" id="TIGR00066">
    <property type="entry name" value="g_glut_trans"/>
    <property type="match status" value="1"/>
</dbReference>
<feature type="signal peptide" evidence="12">
    <location>
        <begin position="1"/>
        <end position="24"/>
    </location>
</feature>
<accession>A0A1Z3N4N8</accession>
<dbReference type="PANTHER" id="PTHR43199">
    <property type="entry name" value="GLUTATHIONE HYDROLASE"/>
    <property type="match status" value="1"/>
</dbReference>